<evidence type="ECO:0000313" key="2">
    <source>
        <dbReference type="RefSeq" id="XP_024937671.1"/>
    </source>
</evidence>
<accession>A0AAJ7VYD7</accession>
<dbReference type="KEGG" id="ccin:112493906"/>
<keyword evidence="1" id="KW-1185">Reference proteome</keyword>
<dbReference type="AlphaFoldDB" id="A0AAJ7VYD7"/>
<gene>
    <name evidence="2" type="primary">LOC112493906</name>
</gene>
<dbReference type="Proteomes" id="UP000694920">
    <property type="component" value="Unplaced"/>
</dbReference>
<dbReference type="GeneID" id="112493906"/>
<name>A0AAJ7VYD7_CEPCN</name>
<proteinExistence type="predicted"/>
<organism evidence="1 2">
    <name type="scientific">Cephus cinctus</name>
    <name type="common">Wheat stem sawfly</name>
    <dbReference type="NCBI Taxonomy" id="211228"/>
    <lineage>
        <taxon>Eukaryota</taxon>
        <taxon>Metazoa</taxon>
        <taxon>Ecdysozoa</taxon>
        <taxon>Arthropoda</taxon>
        <taxon>Hexapoda</taxon>
        <taxon>Insecta</taxon>
        <taxon>Pterygota</taxon>
        <taxon>Neoptera</taxon>
        <taxon>Endopterygota</taxon>
        <taxon>Hymenoptera</taxon>
        <taxon>Cephoidea</taxon>
        <taxon>Cephidae</taxon>
        <taxon>Cephus</taxon>
    </lineage>
</organism>
<dbReference type="RefSeq" id="XP_024937671.1">
    <property type="nucleotide sequence ID" value="XM_025081903.1"/>
</dbReference>
<protein>
    <submittedName>
        <fullName evidence="2">Uncharacterized protein LOC112493906</fullName>
    </submittedName>
</protein>
<reference evidence="2" key="1">
    <citation type="submission" date="2025-08" db="UniProtKB">
        <authorList>
            <consortium name="RefSeq"/>
        </authorList>
    </citation>
    <scope>IDENTIFICATION</scope>
</reference>
<sequence length="120" mass="13335">MKHTGQEKRRILKVNSTLWIEWIEWIERIESIAVVGEWEAPPGEVSQAAVWSHRRNCSLVAGVSGWVSAATRIGTLVVGYWYRASTERSALLSGNGILWVADSELLLSLLIEPSTFAVDA</sequence>
<evidence type="ECO:0000313" key="1">
    <source>
        <dbReference type="Proteomes" id="UP000694920"/>
    </source>
</evidence>